<evidence type="ECO:0000256" key="1">
    <source>
        <dbReference type="SAM" id="MobiDB-lite"/>
    </source>
</evidence>
<dbReference type="PANTHER" id="PTHR35692:SF1">
    <property type="entry name" value="F26F24.11"/>
    <property type="match status" value="1"/>
</dbReference>
<proteinExistence type="predicted"/>
<evidence type="ECO:0000313" key="3">
    <source>
        <dbReference type="Proteomes" id="UP001372338"/>
    </source>
</evidence>
<feature type="compositionally biased region" description="Low complexity" evidence="1">
    <location>
        <begin position="185"/>
        <end position="202"/>
    </location>
</feature>
<comment type="caution">
    <text evidence="2">The sequence shown here is derived from an EMBL/GenBank/DDBJ whole genome shotgun (WGS) entry which is preliminary data.</text>
</comment>
<dbReference type="AlphaFoldDB" id="A0AAN9EBA2"/>
<feature type="compositionally biased region" description="Polar residues" evidence="1">
    <location>
        <begin position="115"/>
        <end position="128"/>
    </location>
</feature>
<feature type="compositionally biased region" description="Low complexity" evidence="1">
    <location>
        <begin position="151"/>
        <end position="170"/>
    </location>
</feature>
<gene>
    <name evidence="2" type="ORF">RIF29_36609</name>
</gene>
<reference evidence="2 3" key="1">
    <citation type="submission" date="2024-01" db="EMBL/GenBank/DDBJ databases">
        <title>The genomes of 5 underutilized Papilionoideae crops provide insights into root nodulation and disease resistanc.</title>
        <authorList>
            <person name="Yuan L."/>
        </authorList>
    </citation>
    <scope>NUCLEOTIDE SEQUENCE [LARGE SCALE GENOMIC DNA]</scope>
    <source>
        <strain evidence="2">ZHUSHIDOU_FW_LH</strain>
        <tissue evidence="2">Leaf</tissue>
    </source>
</reference>
<protein>
    <submittedName>
        <fullName evidence="2">Uncharacterized protein</fullName>
    </submittedName>
</protein>
<dbReference type="PANTHER" id="PTHR35692">
    <property type="entry name" value="F26F24.11"/>
    <property type="match status" value="1"/>
</dbReference>
<name>A0AAN9EBA2_CROPI</name>
<feature type="region of interest" description="Disordered" evidence="1">
    <location>
        <begin position="54"/>
        <end position="232"/>
    </location>
</feature>
<feature type="compositionally biased region" description="Pro residues" evidence="1">
    <location>
        <begin position="60"/>
        <end position="69"/>
    </location>
</feature>
<evidence type="ECO:0000313" key="2">
    <source>
        <dbReference type="EMBL" id="KAK7252565.1"/>
    </source>
</evidence>
<feature type="compositionally biased region" description="Polar residues" evidence="1">
    <location>
        <begin position="72"/>
        <end position="99"/>
    </location>
</feature>
<organism evidence="2 3">
    <name type="scientific">Crotalaria pallida</name>
    <name type="common">Smooth rattlebox</name>
    <name type="synonym">Crotalaria striata</name>
    <dbReference type="NCBI Taxonomy" id="3830"/>
    <lineage>
        <taxon>Eukaryota</taxon>
        <taxon>Viridiplantae</taxon>
        <taxon>Streptophyta</taxon>
        <taxon>Embryophyta</taxon>
        <taxon>Tracheophyta</taxon>
        <taxon>Spermatophyta</taxon>
        <taxon>Magnoliopsida</taxon>
        <taxon>eudicotyledons</taxon>
        <taxon>Gunneridae</taxon>
        <taxon>Pentapetalae</taxon>
        <taxon>rosids</taxon>
        <taxon>fabids</taxon>
        <taxon>Fabales</taxon>
        <taxon>Fabaceae</taxon>
        <taxon>Papilionoideae</taxon>
        <taxon>50 kb inversion clade</taxon>
        <taxon>genistoids sensu lato</taxon>
        <taxon>core genistoids</taxon>
        <taxon>Crotalarieae</taxon>
        <taxon>Crotalaria</taxon>
    </lineage>
</organism>
<dbReference type="EMBL" id="JAYWIO010000007">
    <property type="protein sequence ID" value="KAK7252565.1"/>
    <property type="molecule type" value="Genomic_DNA"/>
</dbReference>
<dbReference type="Proteomes" id="UP001372338">
    <property type="component" value="Unassembled WGS sequence"/>
</dbReference>
<keyword evidence="3" id="KW-1185">Reference proteome</keyword>
<sequence length="296" mass="32917">MVGFTDLSDTDESLIDEIISQAKDACVLDQITAINCSSFTDSVLPTHLETRFRNLKSFPPNKPNHPPPSFTKAHTFSSSHSPTNDNTHLGTHKSPNFSPSKKDPLQKTCFDPQFPNGSVTSPSKSLDSSPVVMKRNYSNEKNGLKEKSKLGSVSPGSGSDESSISSLFKPNPEEEKEKRRKQKPKSGSLSSPLSNSNSFMSSPSPPRKLGCFWCSPKKESSSKKKKKSKENWWDKSDEEFLSDLGSFSSKKQQKILKEAMKEEEKISIEAEKIVQWAKQASARMNVLDIDDELSDH</sequence>
<accession>A0AAN9EBA2</accession>